<keyword evidence="7" id="KW-1185">Reference proteome</keyword>
<dbReference type="SUPFAM" id="SSF53850">
    <property type="entry name" value="Periplasmic binding protein-like II"/>
    <property type="match status" value="1"/>
</dbReference>
<evidence type="ECO:0000256" key="3">
    <source>
        <dbReference type="ARBA" id="ARBA00023125"/>
    </source>
</evidence>
<protein>
    <submittedName>
        <fullName evidence="6">LysR family transcriptional regulator</fullName>
    </submittedName>
</protein>
<dbReference type="RefSeq" id="WP_131893497.1">
    <property type="nucleotide sequence ID" value="NZ_SMKU01000063.1"/>
</dbReference>
<evidence type="ECO:0000256" key="2">
    <source>
        <dbReference type="ARBA" id="ARBA00023015"/>
    </source>
</evidence>
<dbReference type="GO" id="GO:0003677">
    <property type="term" value="F:DNA binding"/>
    <property type="evidence" value="ECO:0007669"/>
    <property type="project" value="UniProtKB-KW"/>
</dbReference>
<dbReference type="GO" id="GO:0032993">
    <property type="term" value="C:protein-DNA complex"/>
    <property type="evidence" value="ECO:0007669"/>
    <property type="project" value="TreeGrafter"/>
</dbReference>
<comment type="caution">
    <text evidence="6">The sequence shown here is derived from an EMBL/GenBank/DDBJ whole genome shotgun (WGS) entry which is preliminary data.</text>
</comment>
<dbReference type="EMBL" id="SMKU01000063">
    <property type="protein sequence ID" value="TDD88724.1"/>
    <property type="molecule type" value="Genomic_DNA"/>
</dbReference>
<dbReference type="PANTHER" id="PTHR30346">
    <property type="entry name" value="TRANSCRIPTIONAL DUAL REGULATOR HCAR-RELATED"/>
    <property type="match status" value="1"/>
</dbReference>
<dbReference type="Gene3D" id="1.10.10.10">
    <property type="entry name" value="Winged helix-like DNA-binding domain superfamily/Winged helix DNA-binding domain"/>
    <property type="match status" value="1"/>
</dbReference>
<evidence type="ECO:0000256" key="1">
    <source>
        <dbReference type="ARBA" id="ARBA00009437"/>
    </source>
</evidence>
<dbReference type="PANTHER" id="PTHR30346:SF30">
    <property type="entry name" value="SMALL NEUTRAL PROTEASE REGULATORY PROTEIN"/>
    <property type="match status" value="1"/>
</dbReference>
<dbReference type="PRINTS" id="PR00039">
    <property type="entry name" value="HTHLYSR"/>
</dbReference>
<evidence type="ECO:0000256" key="4">
    <source>
        <dbReference type="ARBA" id="ARBA00023163"/>
    </source>
</evidence>
<proteinExistence type="inferred from homology"/>
<keyword evidence="4" id="KW-0804">Transcription</keyword>
<dbReference type="SUPFAM" id="SSF46785">
    <property type="entry name" value="Winged helix' DNA-binding domain"/>
    <property type="match status" value="1"/>
</dbReference>
<gene>
    <name evidence="6" type="ORF">E1298_14940</name>
</gene>
<comment type="similarity">
    <text evidence="1">Belongs to the LysR transcriptional regulatory family.</text>
</comment>
<evidence type="ECO:0000313" key="7">
    <source>
        <dbReference type="Proteomes" id="UP000294513"/>
    </source>
</evidence>
<dbReference type="InterPro" id="IPR036388">
    <property type="entry name" value="WH-like_DNA-bd_sf"/>
</dbReference>
<evidence type="ECO:0000313" key="6">
    <source>
        <dbReference type="EMBL" id="TDD88724.1"/>
    </source>
</evidence>
<name>A0A4R5BWP6_9ACTN</name>
<keyword evidence="2" id="KW-0805">Transcription regulation</keyword>
<keyword evidence="3" id="KW-0238">DNA-binding</keyword>
<dbReference type="Pfam" id="PF00126">
    <property type="entry name" value="HTH_1"/>
    <property type="match status" value="1"/>
</dbReference>
<dbReference type="InterPro" id="IPR000847">
    <property type="entry name" value="LysR_HTH_N"/>
</dbReference>
<dbReference type="Proteomes" id="UP000294513">
    <property type="component" value="Unassembled WGS sequence"/>
</dbReference>
<dbReference type="OrthoDB" id="3181812at2"/>
<sequence>MGRIPYRPRAHTRPMELEVRHLRMIDAISVEGSLTRAATRLGSSQPALTAQLRRIEDAVGGTLFHRTSHGVAPTPLGEAVLEHARTILADLDDLARAMRALRDRPQLRIGVLPTALAAFLGEAASTAVPERPVDLTVVENRAEAVNALVAGELDLVAHVDYPGRECFVPEGVALVEVGREPVFVTVPPEIDHQGVVELARLVEFVWLTDRYDGGEFTRHVRDVCAAAGLRTPLIRTPALLSAAQTVRRGDPVVTLVQALVSRGGMPGAVAEIRGSPLRIRHVLLASSLARAQAERISAELVRAYRRAARSQCRVPGWFDRHHGWLGSASP</sequence>
<dbReference type="Gene3D" id="3.40.190.10">
    <property type="entry name" value="Periplasmic binding protein-like II"/>
    <property type="match status" value="2"/>
</dbReference>
<feature type="domain" description="HTH lysR-type" evidence="5">
    <location>
        <begin position="17"/>
        <end position="74"/>
    </location>
</feature>
<accession>A0A4R5BWP6</accession>
<dbReference type="AlphaFoldDB" id="A0A4R5BWP6"/>
<dbReference type="InterPro" id="IPR036390">
    <property type="entry name" value="WH_DNA-bd_sf"/>
</dbReference>
<dbReference type="PROSITE" id="PS50931">
    <property type="entry name" value="HTH_LYSR"/>
    <property type="match status" value="1"/>
</dbReference>
<evidence type="ECO:0000259" key="5">
    <source>
        <dbReference type="PROSITE" id="PS50931"/>
    </source>
</evidence>
<dbReference type="GO" id="GO:0003700">
    <property type="term" value="F:DNA-binding transcription factor activity"/>
    <property type="evidence" value="ECO:0007669"/>
    <property type="project" value="InterPro"/>
</dbReference>
<reference evidence="6 7" key="1">
    <citation type="submission" date="2019-03" db="EMBL/GenBank/DDBJ databases">
        <title>Draft genome sequences of novel Actinobacteria.</title>
        <authorList>
            <person name="Sahin N."/>
            <person name="Ay H."/>
            <person name="Saygin H."/>
        </authorList>
    </citation>
    <scope>NUCLEOTIDE SEQUENCE [LARGE SCALE GENOMIC DNA]</scope>
    <source>
        <strain evidence="6 7">H3C3</strain>
    </source>
</reference>
<organism evidence="6 7">
    <name type="scientific">Actinomadura rubrisoli</name>
    <dbReference type="NCBI Taxonomy" id="2530368"/>
    <lineage>
        <taxon>Bacteria</taxon>
        <taxon>Bacillati</taxon>
        <taxon>Actinomycetota</taxon>
        <taxon>Actinomycetes</taxon>
        <taxon>Streptosporangiales</taxon>
        <taxon>Thermomonosporaceae</taxon>
        <taxon>Actinomadura</taxon>
    </lineage>
</organism>